<evidence type="ECO:0000256" key="1">
    <source>
        <dbReference type="ARBA" id="ARBA00006336"/>
    </source>
</evidence>
<dbReference type="PANTHER" id="PTHR11080">
    <property type="entry name" value="PYRAZINAMIDASE/NICOTINAMIDASE"/>
    <property type="match status" value="1"/>
</dbReference>
<sequence>MANDKPYKPALIIVDFQEDFCPPSGSLAVPSGRTIASPINHLTTLPFPLILATKDFHPSSHISFASNHASSTPYTSTTTIQHPDDPSQSYTTTLWPTHCVQGTPGCELVPELDVSRVHAVIEKGQDERVEMYSAFYDPFRPRRRMRCRRDIPPGLLMKGQSLSCLISGRSARDAWRTRASSSRPLMEM</sequence>
<accession>W9KF79</accession>
<dbReference type="GO" id="GO:0016787">
    <property type="term" value="F:hydrolase activity"/>
    <property type="evidence" value="ECO:0007669"/>
    <property type="project" value="UniProtKB-KW"/>
</dbReference>
<dbReference type="EMBL" id="JH717899">
    <property type="protein sequence ID" value="EWZ43026.1"/>
    <property type="molecule type" value="Genomic_DNA"/>
</dbReference>
<dbReference type="AlphaFoldDB" id="W9KF79"/>
<feature type="region of interest" description="Disordered" evidence="3">
    <location>
        <begin position="67"/>
        <end position="88"/>
    </location>
</feature>
<dbReference type="PANTHER" id="PTHR11080:SF2">
    <property type="entry name" value="LD05707P"/>
    <property type="match status" value="1"/>
</dbReference>
<dbReference type="VEuPathDB" id="FungiDB:FOZG_07772"/>
<dbReference type="SUPFAM" id="SSF52499">
    <property type="entry name" value="Isochorismatase-like hydrolases"/>
    <property type="match status" value="1"/>
</dbReference>
<evidence type="ECO:0000256" key="3">
    <source>
        <dbReference type="SAM" id="MobiDB-lite"/>
    </source>
</evidence>
<dbReference type="Proteomes" id="UP000030766">
    <property type="component" value="Unassembled WGS sequence"/>
</dbReference>
<dbReference type="InterPro" id="IPR036380">
    <property type="entry name" value="Isochorismatase-like_sf"/>
</dbReference>
<proteinExistence type="inferred from homology"/>
<comment type="similarity">
    <text evidence="1">Belongs to the isochorismatase family.</text>
</comment>
<reference evidence="4" key="2">
    <citation type="submission" date="2012-06" db="EMBL/GenBank/DDBJ databases">
        <title>Annotation of the Genome Sequence of Fusarium oxysporum Fo47.</title>
        <authorList>
            <consortium name="The Broad Institute Genomics Platform"/>
            <person name="Ma L.-J."/>
            <person name="Corby-Kistler H."/>
            <person name="Broz K."/>
            <person name="Gale L.R."/>
            <person name="Jonkers W."/>
            <person name="O'Donnell K."/>
            <person name="Ploetz R."/>
            <person name="Steinberg C."/>
            <person name="Schwartz D.C."/>
            <person name="VanEtten H."/>
            <person name="Zhou S."/>
            <person name="Young S.K."/>
            <person name="Zeng Q."/>
            <person name="Gargeya S."/>
            <person name="Fitzgerald M."/>
            <person name="Abouelleil A."/>
            <person name="Alvarado L."/>
            <person name="Chapman S.B."/>
            <person name="Gainer-Dewar J."/>
            <person name="Goldberg J."/>
            <person name="Griggs A."/>
            <person name="Gujja S."/>
            <person name="Hansen M."/>
            <person name="Howarth C."/>
            <person name="Imamovic A."/>
            <person name="Ireland A."/>
            <person name="Larimer J."/>
            <person name="McCowan C."/>
            <person name="Murphy C."/>
            <person name="Pearson M."/>
            <person name="Poon T.W."/>
            <person name="Priest M."/>
            <person name="Roberts A."/>
            <person name="Saif S."/>
            <person name="Shea T."/>
            <person name="Sykes S."/>
            <person name="Wortman J."/>
            <person name="Nusbaum C."/>
            <person name="Birren B."/>
        </authorList>
    </citation>
    <scope>NUCLEOTIDE SEQUENCE</scope>
    <source>
        <strain evidence="4">Fo47</strain>
    </source>
</reference>
<evidence type="ECO:0000256" key="2">
    <source>
        <dbReference type="ARBA" id="ARBA00022801"/>
    </source>
</evidence>
<dbReference type="Gene3D" id="3.40.50.850">
    <property type="entry name" value="Isochorismatase-like"/>
    <property type="match status" value="1"/>
</dbReference>
<dbReference type="InterPro" id="IPR052347">
    <property type="entry name" value="Isochorismatase_Nicotinamidase"/>
</dbReference>
<gene>
    <name evidence="4" type="ORF">FOZG_07772</name>
</gene>
<keyword evidence="2" id="KW-0378">Hydrolase</keyword>
<organism evidence="4">
    <name type="scientific">Fusarium oxysporum Fo47</name>
    <dbReference type="NCBI Taxonomy" id="660027"/>
    <lineage>
        <taxon>Eukaryota</taxon>
        <taxon>Fungi</taxon>
        <taxon>Dikarya</taxon>
        <taxon>Ascomycota</taxon>
        <taxon>Pezizomycotina</taxon>
        <taxon>Sordariomycetes</taxon>
        <taxon>Hypocreomycetidae</taxon>
        <taxon>Hypocreales</taxon>
        <taxon>Nectriaceae</taxon>
        <taxon>Fusarium</taxon>
        <taxon>Fusarium oxysporum species complex</taxon>
    </lineage>
</organism>
<evidence type="ECO:0000313" key="4">
    <source>
        <dbReference type="EMBL" id="EWZ43026.1"/>
    </source>
</evidence>
<reference evidence="4" key="1">
    <citation type="submission" date="2011-06" db="EMBL/GenBank/DDBJ databases">
        <title>The Genome Sequence of Fusarium oxysporum Fo47.</title>
        <authorList>
            <consortium name="The Broad Institute Genome Sequencing Platform"/>
            <person name="Ma L.-J."/>
            <person name="Gale L.R."/>
            <person name="Schwartz D.C."/>
            <person name="Zhou S."/>
            <person name="Corby-Kistler H."/>
            <person name="Young S.K."/>
            <person name="Zeng Q."/>
            <person name="Gargeya S."/>
            <person name="Fitzgerald M."/>
            <person name="Haas B."/>
            <person name="Abouelleil A."/>
            <person name="Alvarado L."/>
            <person name="Arachchi H.M."/>
            <person name="Berlin A."/>
            <person name="Brown A."/>
            <person name="Chapman S.B."/>
            <person name="Chen Z."/>
            <person name="Dunbar C."/>
            <person name="Freedman E."/>
            <person name="Gearin G."/>
            <person name="Gellesch M."/>
            <person name="Goldberg J."/>
            <person name="Griggs A."/>
            <person name="Gujja S."/>
            <person name="Heiman D."/>
            <person name="Howarth C."/>
            <person name="Larson L."/>
            <person name="Lui A."/>
            <person name="MacDonald P.J.P."/>
            <person name="Mehta T."/>
            <person name="Montmayeur A."/>
            <person name="Murphy C."/>
            <person name="Neiman D."/>
            <person name="Pearson M."/>
            <person name="Priest M."/>
            <person name="Roberts A."/>
            <person name="Saif S."/>
            <person name="Shea T."/>
            <person name="Shenoy N."/>
            <person name="Sisk P."/>
            <person name="Stolte C."/>
            <person name="Sykes S."/>
            <person name="Wortman J."/>
            <person name="Nusbaum C."/>
            <person name="Birren B."/>
        </authorList>
    </citation>
    <scope>NUCLEOTIDE SEQUENCE [LARGE SCALE GENOMIC DNA]</scope>
    <source>
        <strain evidence="4">Fo47</strain>
    </source>
</reference>
<name>W9KF79_FUSOX</name>
<protein>
    <submittedName>
        <fullName evidence="4">Uncharacterized protein</fullName>
    </submittedName>
</protein>